<name>A0A512C1L0_9HYPH</name>
<gene>
    <name evidence="1" type="ORF">MAE02_58000</name>
</gene>
<organism evidence="1 2">
    <name type="scientific">Microvirga aerophila</name>
    <dbReference type="NCBI Taxonomy" id="670291"/>
    <lineage>
        <taxon>Bacteria</taxon>
        <taxon>Pseudomonadati</taxon>
        <taxon>Pseudomonadota</taxon>
        <taxon>Alphaproteobacteria</taxon>
        <taxon>Hyphomicrobiales</taxon>
        <taxon>Methylobacteriaceae</taxon>
        <taxon>Microvirga</taxon>
    </lineage>
</organism>
<comment type="caution">
    <text evidence="1">The sequence shown here is derived from an EMBL/GenBank/DDBJ whole genome shotgun (WGS) entry which is preliminary data.</text>
</comment>
<reference evidence="1 2" key="1">
    <citation type="submission" date="2019-07" db="EMBL/GenBank/DDBJ databases">
        <title>Whole genome shotgun sequence of Microvirga aerophila NBRC 106136.</title>
        <authorList>
            <person name="Hosoyama A."/>
            <person name="Uohara A."/>
            <person name="Ohji S."/>
            <person name="Ichikawa N."/>
        </authorList>
    </citation>
    <scope>NUCLEOTIDE SEQUENCE [LARGE SCALE GENOMIC DNA]</scope>
    <source>
        <strain evidence="1 2">NBRC 106136</strain>
    </source>
</reference>
<dbReference type="EMBL" id="BJYU01000152">
    <property type="protein sequence ID" value="GEO18104.1"/>
    <property type="molecule type" value="Genomic_DNA"/>
</dbReference>
<dbReference type="AlphaFoldDB" id="A0A512C1L0"/>
<protein>
    <submittedName>
        <fullName evidence="1">Uncharacterized protein</fullName>
    </submittedName>
</protein>
<evidence type="ECO:0000313" key="1">
    <source>
        <dbReference type="EMBL" id="GEO18104.1"/>
    </source>
</evidence>
<accession>A0A512C1L0</accession>
<keyword evidence="2" id="KW-1185">Reference proteome</keyword>
<dbReference type="Proteomes" id="UP000321085">
    <property type="component" value="Unassembled WGS sequence"/>
</dbReference>
<proteinExistence type="predicted"/>
<evidence type="ECO:0000313" key="2">
    <source>
        <dbReference type="Proteomes" id="UP000321085"/>
    </source>
</evidence>
<sequence>MTIDVSFVRLRIHELNGRILARRRLAEQNSERAWHLDYVEAYKAEIRQLQAELQSQKLTTSGHLLDAPTMMDGAADQAHPT</sequence>